<dbReference type="PIRSF" id="PIRSF000126">
    <property type="entry name" value="11-beta-HSD1"/>
    <property type="match status" value="1"/>
</dbReference>
<dbReference type="GO" id="GO:0035527">
    <property type="term" value="F:3-hydroxypropionate dehydrogenase (NADP+) activity"/>
    <property type="evidence" value="ECO:0007669"/>
    <property type="project" value="UniProtKB-EC"/>
</dbReference>
<dbReference type="EMBL" id="CP001674">
    <property type="protein sequence ID" value="ACT51962.1"/>
    <property type="molecule type" value="Genomic_DNA"/>
</dbReference>
<dbReference type="Proteomes" id="UP000002743">
    <property type="component" value="Chromosome"/>
</dbReference>
<evidence type="ECO:0000256" key="7">
    <source>
        <dbReference type="ARBA" id="ARBA00044271"/>
    </source>
</evidence>
<evidence type="ECO:0000256" key="4">
    <source>
        <dbReference type="ARBA" id="ARBA00044050"/>
    </source>
</evidence>
<protein>
    <recommendedName>
        <fullName evidence="6">NADP-dependent 3-hydroxy acid dehydrogenase YdfG</fullName>
        <ecNumber evidence="4">1.1.1.298</ecNumber>
        <ecNumber evidence="5">1.1.1.381</ecNumber>
    </recommendedName>
    <alternativeName>
        <fullName evidence="8">L-allo-threonine dehydrogenase</fullName>
    </alternativeName>
    <alternativeName>
        <fullName evidence="7">Malonic semialdehyde reductase</fullName>
    </alternativeName>
</protein>
<dbReference type="KEGG" id="mei:Msip34_2725"/>
<evidence type="ECO:0000256" key="3">
    <source>
        <dbReference type="ARBA" id="ARBA00043812"/>
    </source>
</evidence>
<reference evidence="13" key="1">
    <citation type="submission" date="2009-07" db="EMBL/GenBank/DDBJ databases">
        <title>Complete sequence of chromosome of Methylovorus sp. SIP3-4.</title>
        <authorList>
            <person name="Lucas S."/>
            <person name="Copeland A."/>
            <person name="Lapidus A."/>
            <person name="Glavina del Rio T."/>
            <person name="Tice H."/>
            <person name="Bruce D."/>
            <person name="Goodwin L."/>
            <person name="Pitluck S."/>
            <person name="Clum A."/>
            <person name="Larimer F."/>
            <person name="Land M."/>
            <person name="Hauser L."/>
            <person name="Kyrpides N."/>
            <person name="Mikhailova N."/>
            <person name="Kayluzhnaya M."/>
            <person name="Chistoserdova L."/>
        </authorList>
    </citation>
    <scope>NUCLEOTIDE SEQUENCE [LARGE SCALE GENOMIC DNA]</scope>
    <source>
        <strain evidence="13">SIP3-4</strain>
    </source>
</reference>
<dbReference type="EC" id="1.1.1.381" evidence="5"/>
<comment type="similarity">
    <text evidence="1 11">Belongs to the short-chain dehydrogenases/reductases (SDR) family.</text>
</comment>
<dbReference type="PANTHER" id="PTHR43086:SF3">
    <property type="entry name" value="NADP-DEPENDENT 3-HYDROXY ACID DEHYDROGENASE YDFG"/>
    <property type="match status" value="1"/>
</dbReference>
<dbReference type="Gene3D" id="3.40.50.720">
    <property type="entry name" value="NAD(P)-binding Rossmann-like Domain"/>
    <property type="match status" value="1"/>
</dbReference>
<dbReference type="STRING" id="582744.Msip34_2725"/>
<evidence type="ECO:0000256" key="1">
    <source>
        <dbReference type="ARBA" id="ARBA00006484"/>
    </source>
</evidence>
<evidence type="ECO:0000313" key="13">
    <source>
        <dbReference type="Proteomes" id="UP000002743"/>
    </source>
</evidence>
<dbReference type="InterPro" id="IPR036291">
    <property type="entry name" value="NAD(P)-bd_dom_sf"/>
</dbReference>
<name>C6XBJ2_METGS</name>
<evidence type="ECO:0000256" key="2">
    <source>
        <dbReference type="ARBA" id="ARBA00023002"/>
    </source>
</evidence>
<evidence type="ECO:0000256" key="10">
    <source>
        <dbReference type="ARBA" id="ARBA00047274"/>
    </source>
</evidence>
<evidence type="ECO:0000256" key="9">
    <source>
        <dbReference type="ARBA" id="ARBA00045650"/>
    </source>
</evidence>
<evidence type="ECO:0000256" key="11">
    <source>
        <dbReference type="RuleBase" id="RU000363"/>
    </source>
</evidence>
<dbReference type="PRINTS" id="PR00081">
    <property type="entry name" value="GDHRDH"/>
</dbReference>
<dbReference type="EC" id="1.1.1.298" evidence="4"/>
<gene>
    <name evidence="12" type="ordered locus">Msip34_2725</name>
</gene>
<dbReference type="SUPFAM" id="SSF51735">
    <property type="entry name" value="NAD(P)-binding Rossmann-fold domains"/>
    <property type="match status" value="1"/>
</dbReference>
<comment type="function">
    <text evidence="9">NADP-dependent dehydrogenase with broad substrate specificity acting on 3-hydroxy acids. Catalyzes the NADP-dependent oxidation of L-allo-threonine to L-2-amino-3-keto-butyrate, which is spontaneously decarboxylated into aminoacetone. Also acts on D-threonine, L-serine, D-serine, D-3-hydroxyisobutyrate, L-3-hydroxyisobutyrate, D-glycerate and L-glycerate. Able to catalyze the reduction of the malonic semialdehyde to 3-hydroxypropionic acid. YdfG is apparently supplementing RutE, the presumed malonic semialdehyde reductase involved in pyrimidine degradation since both are able to detoxify malonic semialdehyde.</text>
</comment>
<proteinExistence type="inferred from homology"/>
<dbReference type="eggNOG" id="COG0300">
    <property type="taxonomic scope" value="Bacteria"/>
</dbReference>
<dbReference type="Pfam" id="PF00106">
    <property type="entry name" value="adh_short"/>
    <property type="match status" value="1"/>
</dbReference>
<sequence length="268" mass="28511" precursor="true">MATSTQGKALITGSSSGIGAVYADRLARRGYDLVLVARDTTRLQALADKLHAATGRHVEILGADLTRKQDLEQVKQKLLADSDISVLVNNAGTAAVTSLLDSNLDQIDTMISLNITALTHLAAAAATSFVKRGNGTIINIASIVALAPDMLNGSYSGSKAYVLNLSESMHHELSGKGVRVQAVLPGATHTELWDRAGFSVNHLPQEIVMPAETMVDAALVGLDLGEVVTIPSLPEAADWTRLVDARNHLRPNLSHKQPAARYLQAVRQ</sequence>
<dbReference type="InterPro" id="IPR020904">
    <property type="entry name" value="Sc_DH/Rdtase_CS"/>
</dbReference>
<dbReference type="InterPro" id="IPR002347">
    <property type="entry name" value="SDR_fam"/>
</dbReference>
<dbReference type="RefSeq" id="WP_013443428.1">
    <property type="nucleotide sequence ID" value="NC_012969.1"/>
</dbReference>
<evidence type="ECO:0000256" key="8">
    <source>
        <dbReference type="ARBA" id="ARBA00044349"/>
    </source>
</evidence>
<evidence type="ECO:0000256" key="5">
    <source>
        <dbReference type="ARBA" id="ARBA00044059"/>
    </source>
</evidence>
<dbReference type="AlphaFoldDB" id="C6XBJ2"/>
<keyword evidence="2" id="KW-0560">Oxidoreductase</keyword>
<dbReference type="OrthoDB" id="9810734at2"/>
<dbReference type="PROSITE" id="PS00061">
    <property type="entry name" value="ADH_SHORT"/>
    <property type="match status" value="1"/>
</dbReference>
<evidence type="ECO:0000313" key="12">
    <source>
        <dbReference type="EMBL" id="ACT51962.1"/>
    </source>
</evidence>
<dbReference type="PRINTS" id="PR00080">
    <property type="entry name" value="SDRFAMILY"/>
</dbReference>
<organism evidence="12 13">
    <name type="scientific">Methylovorus glucosotrophus (strain SIP3-4)</name>
    <dbReference type="NCBI Taxonomy" id="582744"/>
    <lineage>
        <taxon>Bacteria</taxon>
        <taxon>Pseudomonadati</taxon>
        <taxon>Pseudomonadota</taxon>
        <taxon>Betaproteobacteria</taxon>
        <taxon>Nitrosomonadales</taxon>
        <taxon>Methylophilaceae</taxon>
        <taxon>Methylovorus</taxon>
    </lineage>
</organism>
<dbReference type="PANTHER" id="PTHR43086">
    <property type="entry name" value="VERY-LONG-CHAIN 3-OXOOACYL-COA REDUCTASE"/>
    <property type="match status" value="1"/>
</dbReference>
<comment type="catalytic activity">
    <reaction evidence="3">
        <text>L-allo-threonine + NADP(+) = aminoacetone + CO2 + NADPH</text>
        <dbReference type="Rhea" id="RHEA:43524"/>
        <dbReference type="ChEBI" id="CHEBI:16526"/>
        <dbReference type="ChEBI" id="CHEBI:57783"/>
        <dbReference type="ChEBI" id="CHEBI:58320"/>
        <dbReference type="ChEBI" id="CHEBI:58349"/>
        <dbReference type="ChEBI" id="CHEBI:58585"/>
        <dbReference type="EC" id="1.1.1.381"/>
    </reaction>
</comment>
<accession>C6XBJ2</accession>
<dbReference type="CDD" id="cd05233">
    <property type="entry name" value="SDR_c"/>
    <property type="match status" value="1"/>
</dbReference>
<reference evidence="12 13" key="2">
    <citation type="journal article" date="2011" name="J. Bacteriol.">
        <title>Genomes of three methylotrophs from a single niche uncover genetic and metabolic divergence of Methylophilaceae.</title>
        <authorList>
            <person name="Lapidus A."/>
            <person name="Clum A."/>
            <person name="Labutti K."/>
            <person name="Kaluzhnaya M.G."/>
            <person name="Lim S."/>
            <person name="Beck D.A."/>
            <person name="Glavina Del Rio T."/>
            <person name="Nolan M."/>
            <person name="Mavromatis K."/>
            <person name="Huntemann M."/>
            <person name="Lucas S."/>
            <person name="Lidstrom M.E."/>
            <person name="Ivanova N."/>
            <person name="Chistoserdova L."/>
        </authorList>
    </citation>
    <scope>NUCLEOTIDE SEQUENCE [LARGE SCALE GENOMIC DNA]</scope>
    <source>
        <strain evidence="12 13">SIP3-4</strain>
    </source>
</reference>
<comment type="catalytic activity">
    <reaction evidence="10">
        <text>3-hydroxypropanoate + NADP(+) = 3-oxopropanoate + NADPH + H(+)</text>
        <dbReference type="Rhea" id="RHEA:26438"/>
        <dbReference type="ChEBI" id="CHEBI:15378"/>
        <dbReference type="ChEBI" id="CHEBI:16510"/>
        <dbReference type="ChEBI" id="CHEBI:33190"/>
        <dbReference type="ChEBI" id="CHEBI:57783"/>
        <dbReference type="ChEBI" id="CHEBI:58349"/>
        <dbReference type="EC" id="1.1.1.298"/>
    </reaction>
</comment>
<dbReference type="HOGENOM" id="CLU_010194_2_1_4"/>
<keyword evidence="13" id="KW-1185">Reference proteome</keyword>
<evidence type="ECO:0000256" key="6">
    <source>
        <dbReference type="ARBA" id="ARBA00044065"/>
    </source>
</evidence>